<sequence>MKCTLVGSRYFGAMVFDALRKDGVEIVRVVAPEADDRLAQAGRAAGVPVSILENPKLVPAGDVPEGTDLIVAAHTHARVSNEALAHSRLGGIGYHPSLLPRHRGIAAVEWTLLEGDPIAGGSVYHLADGWDAGAIAAQDWCFVLKGETARELWERALAPMGLRLLTQVVRQAARDGVLPAQAQDARFATKAPMIRRQVSLTEARSPLTSVVVTAIGADRPGIVSQLAERAREFSANWAGSRMANLAGQFAGIVQFEVAAENAEALVTALRGLEFSGLRVAATKCEAKPAPPGARMVKLELAGPDRPGIVSDLSRNLAARGVSIEDLHTEIVGNGQASGHVFKVRALLAVPDAISSAALQHDLEALAAEMVVDIALGEQSANA</sequence>
<dbReference type="EMBL" id="FLMQ01000056">
    <property type="protein sequence ID" value="SBP88529.1"/>
    <property type="molecule type" value="Genomic_DNA"/>
</dbReference>
<dbReference type="Pfam" id="PF13740">
    <property type="entry name" value="ACT_6"/>
    <property type="match status" value="2"/>
</dbReference>
<dbReference type="AlphaFoldDB" id="A0A238D5N0"/>
<feature type="domain" description="ACT" evidence="1">
    <location>
        <begin position="297"/>
        <end position="378"/>
    </location>
</feature>
<keyword evidence="2" id="KW-0808">Transferase</keyword>
<name>A0A238D5N0_THIDL</name>
<dbReference type="Gene3D" id="3.40.50.170">
    <property type="entry name" value="Formyl transferase, N-terminal domain"/>
    <property type="match status" value="1"/>
</dbReference>
<dbReference type="SUPFAM" id="SSF53328">
    <property type="entry name" value="Formyltransferase"/>
    <property type="match status" value="1"/>
</dbReference>
<dbReference type="RefSeq" id="WP_094160867.1">
    <property type="nucleotide sequence ID" value="NZ_LT592171.1"/>
</dbReference>
<dbReference type="SUPFAM" id="SSF55021">
    <property type="entry name" value="ACT-like"/>
    <property type="match status" value="2"/>
</dbReference>
<dbReference type="InterPro" id="IPR002376">
    <property type="entry name" value="Formyl_transf_N"/>
</dbReference>
<evidence type="ECO:0000313" key="2">
    <source>
        <dbReference type="EMBL" id="SBP88529.1"/>
    </source>
</evidence>
<dbReference type="InterPro" id="IPR036477">
    <property type="entry name" value="Formyl_transf_N_sf"/>
</dbReference>
<dbReference type="OrthoDB" id="9802815at2"/>
<accession>A0A238D5N0</accession>
<proteinExistence type="predicted"/>
<evidence type="ECO:0000259" key="1">
    <source>
        <dbReference type="PROSITE" id="PS51671"/>
    </source>
</evidence>
<dbReference type="Pfam" id="PF00551">
    <property type="entry name" value="Formyl_trans_N"/>
    <property type="match status" value="1"/>
</dbReference>
<dbReference type="Proteomes" id="UP000214566">
    <property type="component" value="Unassembled WGS sequence"/>
</dbReference>
<dbReference type="PROSITE" id="PS51671">
    <property type="entry name" value="ACT"/>
    <property type="match status" value="1"/>
</dbReference>
<dbReference type="CDD" id="cd04869">
    <property type="entry name" value="ACT_GcvR_2"/>
    <property type="match status" value="1"/>
</dbReference>
<reference evidence="2 3" key="1">
    <citation type="submission" date="2016-06" db="EMBL/GenBank/DDBJ databases">
        <authorList>
            <person name="Kjaerup R.B."/>
            <person name="Dalgaard T.S."/>
            <person name="Juul-Madsen H.R."/>
        </authorList>
    </citation>
    <scope>NUCLEOTIDE SEQUENCE [LARGE SCALE GENOMIC DNA]</scope>
    <source>
        <strain evidence="2 3">DSM 16361</strain>
    </source>
</reference>
<dbReference type="PANTHER" id="PTHR34875:SF6">
    <property type="entry name" value="UPF0237 PROTEIN MJ1558"/>
    <property type="match status" value="1"/>
</dbReference>
<dbReference type="InterPro" id="IPR002912">
    <property type="entry name" value="ACT_dom"/>
</dbReference>
<organism evidence="2 3">
    <name type="scientific">Thiomonas delicata</name>
    <name type="common">Thiomonas cuprina</name>
    <dbReference type="NCBI Taxonomy" id="364030"/>
    <lineage>
        <taxon>Bacteria</taxon>
        <taxon>Pseudomonadati</taxon>
        <taxon>Pseudomonadota</taxon>
        <taxon>Betaproteobacteria</taxon>
        <taxon>Burkholderiales</taxon>
        <taxon>Thiomonas</taxon>
    </lineage>
</organism>
<dbReference type="InterPro" id="IPR045865">
    <property type="entry name" value="ACT-like_dom_sf"/>
</dbReference>
<dbReference type="InterPro" id="IPR050990">
    <property type="entry name" value="UPF0237/GcvR_regulator"/>
</dbReference>
<keyword evidence="3" id="KW-1185">Reference proteome</keyword>
<dbReference type="Gene3D" id="3.30.70.260">
    <property type="match status" value="2"/>
</dbReference>
<dbReference type="GO" id="GO:0016740">
    <property type="term" value="F:transferase activity"/>
    <property type="evidence" value="ECO:0007669"/>
    <property type="project" value="UniProtKB-KW"/>
</dbReference>
<dbReference type="CDD" id="cd08822">
    <property type="entry name" value="FMT_core_like_2"/>
    <property type="match status" value="1"/>
</dbReference>
<evidence type="ECO:0000313" key="3">
    <source>
        <dbReference type="Proteomes" id="UP000214566"/>
    </source>
</evidence>
<protein>
    <submittedName>
        <fullName evidence="2">Putative methionyl-tRNA formyl transferase, partial</fullName>
    </submittedName>
</protein>
<dbReference type="PANTHER" id="PTHR34875">
    <property type="entry name" value="UPF0237 PROTEIN MJ1558"/>
    <property type="match status" value="1"/>
</dbReference>
<gene>
    <name evidence="2" type="ORF">THIARS_70149</name>
</gene>